<gene>
    <name evidence="6" type="ORF">LEN_4371</name>
</gene>
<proteinExistence type="predicted"/>
<evidence type="ECO:0000256" key="4">
    <source>
        <dbReference type="SAM" id="MobiDB-lite"/>
    </source>
</evidence>
<dbReference type="Proteomes" id="UP000218824">
    <property type="component" value="Chromosome"/>
</dbReference>
<dbReference type="InterPro" id="IPR017871">
    <property type="entry name" value="ABC_transporter-like_CS"/>
</dbReference>
<dbReference type="PANTHER" id="PTHR19211:SF6">
    <property type="entry name" value="BLL7188 PROTEIN"/>
    <property type="match status" value="1"/>
</dbReference>
<evidence type="ECO:0000256" key="1">
    <source>
        <dbReference type="ARBA" id="ARBA00022737"/>
    </source>
</evidence>
<dbReference type="GO" id="GO:0016887">
    <property type="term" value="F:ATP hydrolysis activity"/>
    <property type="evidence" value="ECO:0007669"/>
    <property type="project" value="InterPro"/>
</dbReference>
<dbReference type="CDD" id="cd03221">
    <property type="entry name" value="ABCF_EF-3"/>
    <property type="match status" value="1"/>
</dbReference>
<organism evidence="6 7">
    <name type="scientific">Lysobacter enzymogenes</name>
    <dbReference type="NCBI Taxonomy" id="69"/>
    <lineage>
        <taxon>Bacteria</taxon>
        <taxon>Pseudomonadati</taxon>
        <taxon>Pseudomonadota</taxon>
        <taxon>Gammaproteobacteria</taxon>
        <taxon>Lysobacterales</taxon>
        <taxon>Lysobacteraceae</taxon>
        <taxon>Lysobacter</taxon>
    </lineage>
</organism>
<evidence type="ECO:0000256" key="2">
    <source>
        <dbReference type="ARBA" id="ARBA00022741"/>
    </source>
</evidence>
<evidence type="ECO:0000313" key="6">
    <source>
        <dbReference type="EMBL" id="BAV99858.1"/>
    </source>
</evidence>
<dbReference type="PROSITE" id="PS50893">
    <property type="entry name" value="ABC_TRANSPORTER_2"/>
    <property type="match status" value="2"/>
</dbReference>
<keyword evidence="2" id="KW-0547">Nucleotide-binding</keyword>
<evidence type="ECO:0000256" key="3">
    <source>
        <dbReference type="ARBA" id="ARBA00022840"/>
    </source>
</evidence>
<protein>
    <submittedName>
        <fullName evidence="6">ABC transporter ATP-binding protein</fullName>
    </submittedName>
</protein>
<dbReference type="SMART" id="SM00382">
    <property type="entry name" value="AAA"/>
    <property type="match status" value="2"/>
</dbReference>
<dbReference type="KEGG" id="lem:LEN_4371"/>
<dbReference type="GeneID" id="83066161"/>
<dbReference type="Gene3D" id="3.40.50.300">
    <property type="entry name" value="P-loop containing nucleotide triphosphate hydrolases"/>
    <property type="match status" value="2"/>
</dbReference>
<dbReference type="InterPro" id="IPR050611">
    <property type="entry name" value="ABCF"/>
</dbReference>
<dbReference type="RefSeq" id="WP_096381192.1">
    <property type="nucleotide sequence ID" value="NZ_AP014940.1"/>
</dbReference>
<feature type="domain" description="ABC transporter" evidence="5">
    <location>
        <begin position="6"/>
        <end position="238"/>
    </location>
</feature>
<feature type="compositionally biased region" description="Basic and acidic residues" evidence="4">
    <location>
        <begin position="237"/>
        <end position="263"/>
    </location>
</feature>
<dbReference type="InterPro" id="IPR003439">
    <property type="entry name" value="ABC_transporter-like_ATP-bd"/>
</dbReference>
<feature type="region of interest" description="Disordered" evidence="4">
    <location>
        <begin position="237"/>
        <end position="281"/>
    </location>
</feature>
<dbReference type="SUPFAM" id="SSF52540">
    <property type="entry name" value="P-loop containing nucleoside triphosphate hydrolases"/>
    <property type="match status" value="2"/>
</dbReference>
<evidence type="ECO:0000313" key="7">
    <source>
        <dbReference type="Proteomes" id="UP000218824"/>
    </source>
</evidence>
<dbReference type="Pfam" id="PF00005">
    <property type="entry name" value="ABC_tran"/>
    <property type="match status" value="2"/>
</dbReference>
<dbReference type="FunFam" id="3.40.50.300:FF:000597">
    <property type="entry name" value="ABC transporter ATP-binding protein"/>
    <property type="match status" value="1"/>
</dbReference>
<dbReference type="AlphaFoldDB" id="A0AAU9ATY9"/>
<dbReference type="InterPro" id="IPR003593">
    <property type="entry name" value="AAA+_ATPase"/>
</dbReference>
<feature type="domain" description="ABC transporter" evidence="5">
    <location>
        <begin position="341"/>
        <end position="540"/>
    </location>
</feature>
<accession>A0AAU9ATY9</accession>
<dbReference type="FunFam" id="3.40.50.300:FF:001320">
    <property type="entry name" value="Heme ABC transporter ATP-binding protein"/>
    <property type="match status" value="1"/>
</dbReference>
<dbReference type="GO" id="GO:0005524">
    <property type="term" value="F:ATP binding"/>
    <property type="evidence" value="ECO:0007669"/>
    <property type="project" value="UniProtKB-KW"/>
</dbReference>
<keyword evidence="1" id="KW-0677">Repeat</keyword>
<dbReference type="PANTHER" id="PTHR19211">
    <property type="entry name" value="ATP-BINDING TRANSPORT PROTEIN-RELATED"/>
    <property type="match status" value="1"/>
</dbReference>
<name>A0AAU9ATY9_LYSEN</name>
<dbReference type="InterPro" id="IPR027417">
    <property type="entry name" value="P-loop_NTPase"/>
</dbReference>
<sequence length="540" mass="57625">MAVGYVRVSHLHFSWPDGSPVFADLSLRLGPLRTGLVAANGAGKSTLLRLLAGHLAPSAGQIDIGGRLAYLPQQAALPGAARVADALGIAARLRALEAIAAGSADPALFELIGDDWDLAERSRALLARLGLDALPLHGRLERLSGGQRAALNLAGCLLQRPDVLLLDEPSNHLDRAARQRLYALIEGWEGCLLVASHDRALLERMDQIGELAPDALRLYGGGYSFYRDAAERERDAAEDELRQLRQHDRREQRERQQARERAQRRAGNARRAAPDAGLPRIVAGNRQRAAQVSAAKSEAVHAARADAARARVSEAAQALREAPDLDLDLPATRVPASRTLLRARGLRHALAGRELFAAPGLDLQIRGPERIALSGDNGAGKSTLLRLLSGELSPQAGEVQRGEGRIAVLSQGLDALDPALGVAEQLQRAAPALAASERAGLLARWLFRGARAQLPSAALSGGERLRAALACALHAQPAPQLLLLDEPSNHLDLDAVAELERALRAYQGALVVVSHDEAFVEALAPTRRLVLADGRLREAG</sequence>
<evidence type="ECO:0000259" key="5">
    <source>
        <dbReference type="PROSITE" id="PS50893"/>
    </source>
</evidence>
<keyword evidence="3 6" id="KW-0067">ATP-binding</keyword>
<dbReference type="PROSITE" id="PS00211">
    <property type="entry name" value="ABC_TRANSPORTER_1"/>
    <property type="match status" value="1"/>
</dbReference>
<dbReference type="EMBL" id="AP014940">
    <property type="protein sequence ID" value="BAV99858.1"/>
    <property type="molecule type" value="Genomic_DNA"/>
</dbReference>
<reference evidence="6 7" key="1">
    <citation type="journal article" date="2017" name="DNA Res.">
        <title>Complete genome sequence and expression profile of the commercial lytic enzyme producer Lysobacter enzymogenes M497-1.</title>
        <authorList>
            <person name="Takami H."/>
            <person name="Toyoda A."/>
            <person name="Uchiyama I."/>
            <person name="Itoh T."/>
            <person name="Takaki Y."/>
            <person name="Arai W."/>
            <person name="Nishi S."/>
            <person name="Kawai M."/>
            <person name="Shinya K."/>
            <person name="Ikeda H."/>
        </authorList>
    </citation>
    <scope>NUCLEOTIDE SEQUENCE [LARGE SCALE GENOMIC DNA]</scope>
    <source>
        <strain evidence="6 7">M497-1</strain>
    </source>
</reference>